<dbReference type="SUPFAM" id="SSF52279">
    <property type="entry name" value="Beta-D-glucan exohydrolase, C-terminal domain"/>
    <property type="match status" value="1"/>
</dbReference>
<evidence type="ECO:0000313" key="3">
    <source>
        <dbReference type="EMBL" id="WJZ99963.1"/>
    </source>
</evidence>
<dbReference type="EMBL" id="CP126659">
    <property type="protein sequence ID" value="WJZ99963.1"/>
    <property type="molecule type" value="Genomic_DNA"/>
</dbReference>
<dbReference type="PANTHER" id="PTHR42721">
    <property type="entry name" value="SUGAR HYDROLASE-RELATED"/>
    <property type="match status" value="1"/>
</dbReference>
<accession>A0ABY9CXT3</accession>
<dbReference type="SMART" id="SM01217">
    <property type="entry name" value="Fn3_like"/>
    <property type="match status" value="1"/>
</dbReference>
<keyword evidence="4" id="KW-1185">Reference proteome</keyword>
<dbReference type="Gene3D" id="2.60.40.10">
    <property type="entry name" value="Immunoglobulins"/>
    <property type="match status" value="1"/>
</dbReference>
<dbReference type="Pfam" id="PF14310">
    <property type="entry name" value="Fn3-like"/>
    <property type="match status" value="1"/>
</dbReference>
<dbReference type="Pfam" id="PF00933">
    <property type="entry name" value="Glyco_hydro_3"/>
    <property type="match status" value="1"/>
</dbReference>
<protein>
    <recommendedName>
        <fullName evidence="2">Fibronectin type III-like domain-containing protein</fullName>
    </recommendedName>
</protein>
<evidence type="ECO:0000313" key="4">
    <source>
        <dbReference type="Proteomes" id="UP001227230"/>
    </source>
</evidence>
<keyword evidence="1" id="KW-0378">Hydrolase</keyword>
<dbReference type="Gene3D" id="3.20.20.300">
    <property type="entry name" value="Glycoside hydrolase, family 3, N-terminal domain"/>
    <property type="match status" value="1"/>
</dbReference>
<dbReference type="InterPro" id="IPR044993">
    <property type="entry name" value="BXL"/>
</dbReference>
<reference evidence="3 4" key="1">
    <citation type="journal article" date="2023" name="Hortic Res">
        <title>The complete reference genome for grapevine (Vitis vinifera L.) genetics and breeding.</title>
        <authorList>
            <person name="Shi X."/>
            <person name="Cao S."/>
            <person name="Wang X."/>
            <person name="Huang S."/>
            <person name="Wang Y."/>
            <person name="Liu Z."/>
            <person name="Liu W."/>
            <person name="Leng X."/>
            <person name="Peng Y."/>
            <person name="Wang N."/>
            <person name="Wang Y."/>
            <person name="Ma Z."/>
            <person name="Xu X."/>
            <person name="Zhang F."/>
            <person name="Xue H."/>
            <person name="Zhong H."/>
            <person name="Wang Y."/>
            <person name="Zhang K."/>
            <person name="Velt A."/>
            <person name="Avia K."/>
            <person name="Holtgrawe D."/>
            <person name="Grimplet J."/>
            <person name="Matus J.T."/>
            <person name="Ware D."/>
            <person name="Wu X."/>
            <person name="Wang H."/>
            <person name="Liu C."/>
            <person name="Fang Y."/>
            <person name="Rustenholz C."/>
            <person name="Cheng Z."/>
            <person name="Xiao H."/>
            <person name="Zhou Y."/>
        </authorList>
    </citation>
    <scope>NUCLEOTIDE SEQUENCE [LARGE SCALE GENOMIC DNA]</scope>
    <source>
        <strain evidence="4">cv. Pinot noir / PN40024</strain>
        <tissue evidence="3">Leaf</tissue>
    </source>
</reference>
<dbReference type="InterPro" id="IPR026891">
    <property type="entry name" value="Fn3-like"/>
</dbReference>
<feature type="domain" description="Fibronectin type III-like" evidence="2">
    <location>
        <begin position="417"/>
        <end position="486"/>
    </location>
</feature>
<dbReference type="InterPro" id="IPR036881">
    <property type="entry name" value="Glyco_hydro_3_C_sf"/>
</dbReference>
<gene>
    <name evidence="3" type="ORF">VitviT2T_018366</name>
</gene>
<dbReference type="InterPro" id="IPR001764">
    <property type="entry name" value="Glyco_hydro_3_N"/>
</dbReference>
<dbReference type="InterPro" id="IPR017853">
    <property type="entry name" value="GH"/>
</dbReference>
<evidence type="ECO:0000256" key="1">
    <source>
        <dbReference type="ARBA" id="ARBA00022801"/>
    </source>
</evidence>
<evidence type="ECO:0000259" key="2">
    <source>
        <dbReference type="SMART" id="SM01217"/>
    </source>
</evidence>
<dbReference type="PRINTS" id="PR00133">
    <property type="entry name" value="GLHYDRLASE3"/>
</dbReference>
<dbReference type="InterPro" id="IPR036962">
    <property type="entry name" value="Glyco_hydro_3_N_sf"/>
</dbReference>
<name>A0ABY9CXT3_VITVI</name>
<dbReference type="SUPFAM" id="SSF51445">
    <property type="entry name" value="(Trans)glycosidases"/>
    <property type="match status" value="1"/>
</dbReference>
<dbReference type="InterPro" id="IPR013783">
    <property type="entry name" value="Ig-like_fold"/>
</dbReference>
<organism evidence="3 4">
    <name type="scientific">Vitis vinifera</name>
    <name type="common">Grape</name>
    <dbReference type="NCBI Taxonomy" id="29760"/>
    <lineage>
        <taxon>Eukaryota</taxon>
        <taxon>Viridiplantae</taxon>
        <taxon>Streptophyta</taxon>
        <taxon>Embryophyta</taxon>
        <taxon>Tracheophyta</taxon>
        <taxon>Spermatophyta</taxon>
        <taxon>Magnoliopsida</taxon>
        <taxon>eudicotyledons</taxon>
        <taxon>Gunneridae</taxon>
        <taxon>Pentapetalae</taxon>
        <taxon>rosids</taxon>
        <taxon>Vitales</taxon>
        <taxon>Vitaceae</taxon>
        <taxon>Viteae</taxon>
        <taxon>Vitis</taxon>
    </lineage>
</organism>
<sequence>MYNVGLAGLTFWSPNVNIFRDPRWGRGQETPGEDPLLSSKYASGYVRGLQQSDDGSPDRLKIAACCKHYTAYDLDNWKGVDRFHFNAVVTKQDMDDTFQPPFKSCVIDGNVASVMCSYNQVNGKPACADPDLLSGIVRGEWKLNGYIVSDCDSVDVFYNSQHYTKTPEEAAAKAILAGLDLNCGSFLGQHTEAAVKGGLVDESAVDKAVSNNFATLMRLGFFDGNPSKAIYGKLGPKDVCTLEHQELAREAARQGIMLLKNSKGSLPLSPTAIKTLAIIGPNANVTKTMIGNYEDVIFGFYNPSGRLPMTWYPQSYVDKVPMTNMNMRPDPASGYTGRTYRFYTGETIYTFGDGLSYTQFNHHLVQAPKSVSIPIEEGHSCHSSKCKSVDAVQESCQNLAFDIHLRVNNAGNISGSHTVFLFSSPPSVHNSPQKHLLGFEKVFVTAKAKALVRFKVDVCKDLSIVDELGTRKVALGLHVLHVGNLKHSLNVRI</sequence>
<dbReference type="PANTHER" id="PTHR42721:SF14">
    <property type="entry name" value="BETA-D-XYLOSIDASE 4-RELATED"/>
    <property type="match status" value="1"/>
</dbReference>
<dbReference type="Proteomes" id="UP001227230">
    <property type="component" value="Chromosome 12"/>
</dbReference>
<proteinExistence type="predicted"/>
<dbReference type="Gene3D" id="3.40.50.1700">
    <property type="entry name" value="Glycoside hydrolase family 3 C-terminal domain"/>
    <property type="match status" value="2"/>
</dbReference>